<feature type="domain" description="XdhC- CoxI" evidence="1">
    <location>
        <begin position="12"/>
        <end position="73"/>
    </location>
</feature>
<proteinExistence type="predicted"/>
<dbReference type="Gene3D" id="3.40.50.720">
    <property type="entry name" value="NAD(P)-binding Rossmann-like Domain"/>
    <property type="match status" value="1"/>
</dbReference>
<dbReference type="RefSeq" id="WP_094117445.1">
    <property type="nucleotide sequence ID" value="NZ_CP023009.1"/>
</dbReference>
<dbReference type="InterPro" id="IPR003777">
    <property type="entry name" value="XdhC_CoxI"/>
</dbReference>
<gene>
    <name evidence="3" type="ORF">CKQ53_16440</name>
</gene>
<organism evidence="3 4">
    <name type="scientific">Lonsdalea britannica</name>
    <dbReference type="NCBI Taxonomy" id="1082704"/>
    <lineage>
        <taxon>Bacteria</taxon>
        <taxon>Pseudomonadati</taxon>
        <taxon>Pseudomonadota</taxon>
        <taxon>Gammaproteobacteria</taxon>
        <taxon>Enterobacterales</taxon>
        <taxon>Pectobacteriaceae</taxon>
        <taxon>Lonsdalea</taxon>
    </lineage>
</organism>
<dbReference type="PANTHER" id="PTHR30388">
    <property type="entry name" value="ALDEHYDE OXIDOREDUCTASE MOLYBDENUM COFACTOR ASSEMBLY PROTEIN"/>
    <property type="match status" value="1"/>
</dbReference>
<evidence type="ECO:0000259" key="2">
    <source>
        <dbReference type="Pfam" id="PF13478"/>
    </source>
</evidence>
<reference evidence="3 4" key="1">
    <citation type="submission" date="2017-08" db="EMBL/GenBank/DDBJ databases">
        <title>Comparative genomics of bacteria isolated from necrotic lesions of AOD affected trees.</title>
        <authorList>
            <person name="Doonan J."/>
            <person name="Denman S."/>
            <person name="McDonald J.E."/>
        </authorList>
    </citation>
    <scope>NUCLEOTIDE SEQUENCE [LARGE SCALE GENOMIC DNA]</scope>
    <source>
        <strain evidence="3 4">477</strain>
    </source>
</reference>
<dbReference type="AlphaFoldDB" id="A0AAD0SNB5"/>
<accession>A0AAD0SNB5</accession>
<dbReference type="Pfam" id="PF13478">
    <property type="entry name" value="XdhC_C"/>
    <property type="match status" value="1"/>
</dbReference>
<dbReference type="InterPro" id="IPR052698">
    <property type="entry name" value="MoCofactor_Util/Proc"/>
</dbReference>
<evidence type="ECO:0000313" key="3">
    <source>
        <dbReference type="EMBL" id="AXW88403.1"/>
    </source>
</evidence>
<dbReference type="PANTHER" id="PTHR30388:SF6">
    <property type="entry name" value="XANTHINE DEHYDROGENASE SUBUNIT A-RELATED"/>
    <property type="match status" value="1"/>
</dbReference>
<protein>
    <submittedName>
        <fullName evidence="3">XshC-Cox1-family protein</fullName>
    </submittedName>
</protein>
<name>A0AAD0SNB5_9GAMM</name>
<dbReference type="Proteomes" id="UP000263881">
    <property type="component" value="Chromosome"/>
</dbReference>
<feature type="domain" description="XdhC Rossmann" evidence="2">
    <location>
        <begin position="106"/>
        <end position="247"/>
    </location>
</feature>
<evidence type="ECO:0000259" key="1">
    <source>
        <dbReference type="Pfam" id="PF02625"/>
    </source>
</evidence>
<evidence type="ECO:0000313" key="4">
    <source>
        <dbReference type="Proteomes" id="UP000263881"/>
    </source>
</evidence>
<dbReference type="KEGG" id="lbq:CKQ53_16440"/>
<keyword evidence="4" id="KW-1185">Reference proteome</keyword>
<dbReference type="EMBL" id="CP023009">
    <property type="protein sequence ID" value="AXW88403.1"/>
    <property type="molecule type" value="Genomic_DNA"/>
</dbReference>
<sequence>MRLFTHAAELEKNNRAFAWIQIVESRGSTPRHSASMLVDEDGHCVGTIGGGMVERLVLEEAKEALAQGASRLFSGRMARQGEGAVGSDCGGAMKVHIAVQPRRPQLILLGAGHVNRAIAVAAAPLGFEITLVDTWQDNLEHPDLSTASRRLLADSFTDGIRQLTLDDHCYVVIATNHQDKEALTQTLGSPVRYLGLLASRRKLQTFRADLEKSGVAAADLAALRSPIGLDIGAETPEEIAISVLAELLQVKNGASAAPLQSTTLAVVST</sequence>
<dbReference type="InterPro" id="IPR027051">
    <property type="entry name" value="XdhC_Rossmann_dom"/>
</dbReference>
<dbReference type="Pfam" id="PF02625">
    <property type="entry name" value="XdhC_CoxI"/>
    <property type="match status" value="1"/>
</dbReference>